<dbReference type="AlphaFoldDB" id="A0AAD6GK22"/>
<accession>A0AAD6GK22</accession>
<protein>
    <submittedName>
        <fullName evidence="1">Uncharacterized protein</fullName>
    </submittedName>
</protein>
<gene>
    <name evidence="1" type="ORF">N7494_001988</name>
</gene>
<dbReference type="Proteomes" id="UP001220324">
    <property type="component" value="Unassembled WGS sequence"/>
</dbReference>
<sequence>MPNQGPTGSIASKAVCPKLPFVCVICALLQGDSSPGCKKWHRQDITGILAVHDLSGRYKMITVRTDPHVELVDTLM</sequence>
<evidence type="ECO:0000313" key="1">
    <source>
        <dbReference type="EMBL" id="KAJ5552610.1"/>
    </source>
</evidence>
<keyword evidence="2" id="KW-1185">Reference proteome</keyword>
<organism evidence="1 2">
    <name type="scientific">Penicillium frequentans</name>
    <dbReference type="NCBI Taxonomy" id="3151616"/>
    <lineage>
        <taxon>Eukaryota</taxon>
        <taxon>Fungi</taxon>
        <taxon>Dikarya</taxon>
        <taxon>Ascomycota</taxon>
        <taxon>Pezizomycotina</taxon>
        <taxon>Eurotiomycetes</taxon>
        <taxon>Eurotiomycetidae</taxon>
        <taxon>Eurotiales</taxon>
        <taxon>Aspergillaceae</taxon>
        <taxon>Penicillium</taxon>
    </lineage>
</organism>
<proteinExistence type="predicted"/>
<reference evidence="1 2" key="1">
    <citation type="journal article" date="2023" name="IMA Fungus">
        <title>Comparative genomic study of the Penicillium genus elucidates a diverse pangenome and 15 lateral gene transfer events.</title>
        <authorList>
            <person name="Petersen C."/>
            <person name="Sorensen T."/>
            <person name="Nielsen M.R."/>
            <person name="Sondergaard T.E."/>
            <person name="Sorensen J.L."/>
            <person name="Fitzpatrick D.A."/>
            <person name="Frisvad J.C."/>
            <person name="Nielsen K.L."/>
        </authorList>
    </citation>
    <scope>NUCLEOTIDE SEQUENCE [LARGE SCALE GENOMIC DNA]</scope>
    <source>
        <strain evidence="1 2">IBT 35679</strain>
    </source>
</reference>
<name>A0AAD6GK22_9EURO</name>
<dbReference type="EMBL" id="JAQIZZ010000002">
    <property type="protein sequence ID" value="KAJ5552610.1"/>
    <property type="molecule type" value="Genomic_DNA"/>
</dbReference>
<evidence type="ECO:0000313" key="2">
    <source>
        <dbReference type="Proteomes" id="UP001220324"/>
    </source>
</evidence>
<comment type="caution">
    <text evidence="1">The sequence shown here is derived from an EMBL/GenBank/DDBJ whole genome shotgun (WGS) entry which is preliminary data.</text>
</comment>